<evidence type="ECO:0000259" key="2">
    <source>
        <dbReference type="Pfam" id="PF03703"/>
    </source>
</evidence>
<dbReference type="InterPro" id="IPR005182">
    <property type="entry name" value="YdbS-like_PH"/>
</dbReference>
<evidence type="ECO:0000313" key="4">
    <source>
        <dbReference type="Proteomes" id="UP000094147"/>
    </source>
</evidence>
<dbReference type="PANTHER" id="PTHR34473:SF2">
    <property type="entry name" value="UPF0699 TRANSMEMBRANE PROTEIN YDBT"/>
    <property type="match status" value="1"/>
</dbReference>
<dbReference type="KEGG" id="ksd:KS2013_75"/>
<dbReference type="EMBL" id="CP012418">
    <property type="protein sequence ID" value="AOE48807.1"/>
    <property type="molecule type" value="Genomic_DNA"/>
</dbReference>
<organism evidence="3 4">
    <name type="scientific">Kangiella sediminilitoris</name>
    <dbReference type="NCBI Taxonomy" id="1144748"/>
    <lineage>
        <taxon>Bacteria</taxon>
        <taxon>Pseudomonadati</taxon>
        <taxon>Pseudomonadota</taxon>
        <taxon>Gammaproteobacteria</taxon>
        <taxon>Kangiellales</taxon>
        <taxon>Kangiellaceae</taxon>
        <taxon>Kangiella</taxon>
    </lineage>
</organism>
<gene>
    <name evidence="3" type="ORF">KS2013_75</name>
</gene>
<dbReference type="AlphaFoldDB" id="A0A1B3B7P7"/>
<feature type="transmembrane region" description="Helical" evidence="1">
    <location>
        <begin position="53"/>
        <end position="72"/>
    </location>
</feature>
<dbReference type="RefSeq" id="WP_068988304.1">
    <property type="nucleotide sequence ID" value="NZ_CP012418.1"/>
</dbReference>
<evidence type="ECO:0000313" key="3">
    <source>
        <dbReference type="EMBL" id="AOE48807.1"/>
    </source>
</evidence>
<protein>
    <submittedName>
        <fullName evidence="3">Membrane-flanked domain protein</fullName>
    </submittedName>
</protein>
<keyword evidence="1" id="KW-0812">Transmembrane</keyword>
<dbReference type="PANTHER" id="PTHR34473">
    <property type="entry name" value="UPF0699 TRANSMEMBRANE PROTEIN YDBS"/>
    <property type="match status" value="1"/>
</dbReference>
<dbReference type="STRING" id="1144748.KS2013_75"/>
<keyword evidence="4" id="KW-1185">Reference proteome</keyword>
<keyword evidence="1" id="KW-0472">Membrane</keyword>
<dbReference type="Pfam" id="PF03703">
    <property type="entry name" value="bPH_2"/>
    <property type="match status" value="1"/>
</dbReference>
<dbReference type="Proteomes" id="UP000094147">
    <property type="component" value="Chromosome"/>
</dbReference>
<dbReference type="OrthoDB" id="1750577at2"/>
<accession>A0A1B3B7P7</accession>
<sequence length="164" mass="18534">MPEITSLTEQRPSEAKRLHSDSIKASRIAHAIFCSILLLGAIVVSFIAENWLIGSIAAGAVVLIFLMGFIWAKKSYQYTWYWLTDEGLHIQHGVIWRNKTLVPRNRIQHTDVSQGPLQRRYKLSKFIVYTAGTRDASVPIDGLLIETANDLRQELRQEGDSDAV</sequence>
<evidence type="ECO:0000256" key="1">
    <source>
        <dbReference type="SAM" id="Phobius"/>
    </source>
</evidence>
<reference evidence="4" key="1">
    <citation type="submission" date="2015-08" db="EMBL/GenBank/DDBJ databases">
        <authorList>
            <person name="Kim K.M."/>
        </authorList>
    </citation>
    <scope>NUCLEOTIDE SEQUENCE [LARGE SCALE GENOMIC DNA]</scope>
    <source>
        <strain evidence="4">KCTC 23892</strain>
    </source>
</reference>
<feature type="domain" description="YdbS-like PH" evidence="2">
    <location>
        <begin position="76"/>
        <end position="154"/>
    </location>
</feature>
<keyword evidence="1" id="KW-1133">Transmembrane helix</keyword>
<proteinExistence type="predicted"/>
<name>A0A1B3B7P7_9GAMM</name>
<feature type="transmembrane region" description="Helical" evidence="1">
    <location>
        <begin position="28"/>
        <end position="47"/>
    </location>
</feature>